<dbReference type="Pfam" id="PF09546">
    <property type="entry name" value="Spore_III_AE"/>
    <property type="match status" value="1"/>
</dbReference>
<comment type="caution">
    <text evidence="2">The sequence shown here is derived from an EMBL/GenBank/DDBJ whole genome shotgun (WGS) entry which is preliminary data.</text>
</comment>
<evidence type="ECO:0000256" key="1">
    <source>
        <dbReference type="SAM" id="Phobius"/>
    </source>
</evidence>
<dbReference type="Proteomes" id="UP000658225">
    <property type="component" value="Unassembled WGS sequence"/>
</dbReference>
<dbReference type="EMBL" id="JADBEL010000003">
    <property type="protein sequence ID" value="MBE1553780.1"/>
    <property type="molecule type" value="Genomic_DNA"/>
</dbReference>
<keyword evidence="1" id="KW-1133">Transmembrane helix</keyword>
<accession>A0A927MG18</accession>
<feature type="transmembrane region" description="Helical" evidence="1">
    <location>
        <begin position="147"/>
        <end position="174"/>
    </location>
</feature>
<feature type="transmembrane region" description="Helical" evidence="1">
    <location>
        <begin position="101"/>
        <end position="126"/>
    </location>
</feature>
<dbReference type="RefSeq" id="WP_192597594.1">
    <property type="nucleotide sequence ID" value="NZ_JADBEL010000003.1"/>
</dbReference>
<reference evidence="2" key="1">
    <citation type="submission" date="2020-10" db="EMBL/GenBank/DDBJ databases">
        <title>Genomic Encyclopedia of Type Strains, Phase IV (KMG-IV): sequencing the most valuable type-strain genomes for metagenomic binning, comparative biology and taxonomic classification.</title>
        <authorList>
            <person name="Goeker M."/>
        </authorList>
    </citation>
    <scope>NUCLEOTIDE SEQUENCE</scope>
    <source>
        <strain evidence="2">DSM 13886</strain>
    </source>
</reference>
<dbReference type="InterPro" id="IPR014194">
    <property type="entry name" value="Spore_III_AE"/>
</dbReference>
<feature type="transmembrane region" description="Helical" evidence="1">
    <location>
        <begin position="39"/>
        <end position="57"/>
    </location>
</feature>
<feature type="transmembrane region" description="Helical" evidence="1">
    <location>
        <begin position="267"/>
        <end position="292"/>
    </location>
</feature>
<keyword evidence="1" id="KW-0812">Transmembrane</keyword>
<dbReference type="AlphaFoldDB" id="A0A927MG18"/>
<evidence type="ECO:0000313" key="2">
    <source>
        <dbReference type="EMBL" id="MBE1553780.1"/>
    </source>
</evidence>
<keyword evidence="1" id="KW-0472">Membrane</keyword>
<feature type="transmembrane region" description="Helical" evidence="1">
    <location>
        <begin position="12"/>
        <end position="33"/>
    </location>
</feature>
<proteinExistence type="predicted"/>
<keyword evidence="3" id="KW-1185">Reference proteome</keyword>
<protein>
    <submittedName>
        <fullName evidence="2">Stage III sporulation protein AE</fullName>
    </submittedName>
</protein>
<feature type="transmembrane region" description="Helical" evidence="1">
    <location>
        <begin position="69"/>
        <end position="95"/>
    </location>
</feature>
<evidence type="ECO:0000313" key="3">
    <source>
        <dbReference type="Proteomes" id="UP000658225"/>
    </source>
</evidence>
<gene>
    <name evidence="2" type="ORF">H4683_000854</name>
</gene>
<sequence>MISFVETILGTVLSSFVIVIISSFMALMVDFLFPSFAKWTRMLLILLVITVVLQPAFEHLTLIRDIAHSISMMFISIYPILTASMIASGGAFGLLNFQPAMLLFANGAIVLTERVLIPLLTAALIFDLASRILPSVPFSKMSDLIRTTLLGAVSAVVATYSIFITAGGTMSWALSGLASEPIKELIKQNVPLIGSFMTESLGTIGRYSSGATIFAGGWLITSIWTIALVPSIKTLLTAFFYRWTAALIEPFAQEDITGILDDIGKTLFVLCAVSFLIAFAFIYTALFSIILVKLITTMK</sequence>
<organism evidence="2 3">
    <name type="scientific">Sporosarcina limicola</name>
    <dbReference type="NCBI Taxonomy" id="34101"/>
    <lineage>
        <taxon>Bacteria</taxon>
        <taxon>Bacillati</taxon>
        <taxon>Bacillota</taxon>
        <taxon>Bacilli</taxon>
        <taxon>Bacillales</taxon>
        <taxon>Caryophanaceae</taxon>
        <taxon>Sporosarcina</taxon>
    </lineage>
</organism>
<name>A0A927MG18_9BACL</name>